<dbReference type="PANTHER" id="PTHR34477">
    <property type="entry name" value="UPF0213 PROTEIN YHBQ"/>
    <property type="match status" value="1"/>
</dbReference>
<keyword evidence="4" id="KW-1185">Reference proteome</keyword>
<evidence type="ECO:0000259" key="2">
    <source>
        <dbReference type="PROSITE" id="PS50164"/>
    </source>
</evidence>
<dbReference type="Gene3D" id="3.40.1440.10">
    <property type="entry name" value="GIY-YIG endonuclease"/>
    <property type="match status" value="1"/>
</dbReference>
<dbReference type="InterPro" id="IPR000305">
    <property type="entry name" value="GIY-YIG_endonuc"/>
</dbReference>
<dbReference type="CDD" id="cd10456">
    <property type="entry name" value="GIY-YIG_UPF0213"/>
    <property type="match status" value="1"/>
</dbReference>
<dbReference type="PANTHER" id="PTHR34477:SF1">
    <property type="entry name" value="UPF0213 PROTEIN YHBQ"/>
    <property type="match status" value="1"/>
</dbReference>
<dbReference type="EMBL" id="RFAR01000004">
    <property type="protein sequence ID" value="RMD01850.1"/>
    <property type="molecule type" value="Genomic_DNA"/>
</dbReference>
<accession>A0A454JNG9</accession>
<dbReference type="SUPFAM" id="SSF82771">
    <property type="entry name" value="GIY-YIG endonuclease"/>
    <property type="match status" value="1"/>
</dbReference>
<protein>
    <submittedName>
        <fullName evidence="3">GIY-YIG nuclease family protein</fullName>
    </submittedName>
</protein>
<sequence>MLECRDGALYTGISTDVMRRYAAHCAGKGARYTRLNPPQRIVLIHPFADKSQALKAEHAVKRLSAAAKRQLAAKGDLSDWLAARAAQPDTTQ</sequence>
<dbReference type="AlphaFoldDB" id="A0A454JNG9"/>
<evidence type="ECO:0000256" key="1">
    <source>
        <dbReference type="ARBA" id="ARBA00007435"/>
    </source>
</evidence>
<dbReference type="PROSITE" id="PS50164">
    <property type="entry name" value="GIY_YIG"/>
    <property type="match status" value="1"/>
</dbReference>
<reference evidence="3 4" key="1">
    <citation type="submission" date="2018-10" db="EMBL/GenBank/DDBJ databases">
        <title>Draft genome sequence of Aquitalea MWU14-2217 isolated from a wild cranberry bog in Provincetown, Massachusetts.</title>
        <authorList>
            <person name="Ebadzadsahrai G."/>
            <person name="Soby S."/>
        </authorList>
    </citation>
    <scope>NUCLEOTIDE SEQUENCE [LARGE SCALE GENOMIC DNA]</scope>
    <source>
        <strain evidence="3 4">MWU14-2217</strain>
    </source>
</reference>
<dbReference type="Pfam" id="PF01541">
    <property type="entry name" value="GIY-YIG"/>
    <property type="match status" value="1"/>
</dbReference>
<comment type="similarity">
    <text evidence="1">Belongs to the UPF0213 family.</text>
</comment>
<dbReference type="InterPro" id="IPR050190">
    <property type="entry name" value="UPF0213_domain"/>
</dbReference>
<proteinExistence type="inferred from homology"/>
<feature type="domain" description="GIY-YIG" evidence="2">
    <location>
        <begin position="1"/>
        <end position="70"/>
    </location>
</feature>
<dbReference type="OrthoDB" id="9797095at2"/>
<gene>
    <name evidence="3" type="ORF">EAY64_01070</name>
</gene>
<comment type="caution">
    <text evidence="3">The sequence shown here is derived from an EMBL/GenBank/DDBJ whole genome shotgun (WGS) entry which is preliminary data.</text>
</comment>
<name>A0A454JNG9_9NEIS</name>
<evidence type="ECO:0000313" key="3">
    <source>
        <dbReference type="EMBL" id="RMD01850.1"/>
    </source>
</evidence>
<evidence type="ECO:0000313" key="4">
    <source>
        <dbReference type="Proteomes" id="UP000274139"/>
    </source>
</evidence>
<dbReference type="InterPro" id="IPR035901">
    <property type="entry name" value="GIY-YIG_endonuc_sf"/>
</dbReference>
<dbReference type="Proteomes" id="UP000274139">
    <property type="component" value="Unassembled WGS sequence"/>
</dbReference>
<organism evidence="3 4">
    <name type="scientific">Aquitalea palustris</name>
    <dbReference type="NCBI Taxonomy" id="2480983"/>
    <lineage>
        <taxon>Bacteria</taxon>
        <taxon>Pseudomonadati</taxon>
        <taxon>Pseudomonadota</taxon>
        <taxon>Betaproteobacteria</taxon>
        <taxon>Neisseriales</taxon>
        <taxon>Chromobacteriaceae</taxon>
        <taxon>Aquitalea</taxon>
    </lineage>
</organism>